<accession>A0A2S8IV73</accession>
<name>A0A2S8IV73_BURCE</name>
<dbReference type="RefSeq" id="WP_051983629.1">
    <property type="nucleotide sequence ID" value="NZ_PUIQ01000013.1"/>
</dbReference>
<sequence length="229" mass="25958">MDIDKHGSVAFGLARRLVQYQANRIGLPDWIGPGWFPDAWRRAAGTGGAQLARLRASALEGWLAREGLPVPAYRTFRGDTGRLGALALDDALGVLCLRALYGRRAELRYWVDRESRDKVCGWLGRHGAVALRWLMAEPRVQPVDRWIRDFGMHPLDHLDEYTLSWEGFCLFRTSGMCEPDAPAGLLRLAWARDAVVAPWLHANDADATREDSRRVLMRLDDFFAEEETR</sequence>
<proteinExistence type="predicted"/>
<dbReference type="Pfam" id="PF09502">
    <property type="entry name" value="HrpB4"/>
    <property type="match status" value="1"/>
</dbReference>
<comment type="caution">
    <text evidence="1">The sequence shown here is derived from an EMBL/GenBank/DDBJ whole genome shotgun (WGS) entry which is preliminary data.</text>
</comment>
<evidence type="ECO:0000313" key="2">
    <source>
        <dbReference type="Proteomes" id="UP000238206"/>
    </source>
</evidence>
<dbReference type="AlphaFoldDB" id="A0A2S8IV73"/>
<protein>
    <recommendedName>
        <fullName evidence="3">Type III secretion protein HrpB4</fullName>
    </recommendedName>
</protein>
<evidence type="ECO:0000313" key="1">
    <source>
        <dbReference type="EMBL" id="PQP18691.1"/>
    </source>
</evidence>
<reference evidence="1 2" key="1">
    <citation type="submission" date="2018-02" db="EMBL/GenBank/DDBJ databases">
        <title>Draft genome sequencing of Burkholderia cepacia Y14-15.</title>
        <authorList>
            <person name="Zheng B.-X."/>
        </authorList>
    </citation>
    <scope>NUCLEOTIDE SEQUENCE [LARGE SCALE GENOMIC DNA]</scope>
    <source>
        <strain evidence="1 2">Y14-15</strain>
    </source>
</reference>
<dbReference type="InterPro" id="IPR013393">
    <property type="entry name" value="T3SS_HrpB4"/>
</dbReference>
<evidence type="ECO:0008006" key="3">
    <source>
        <dbReference type="Google" id="ProtNLM"/>
    </source>
</evidence>
<dbReference type="Proteomes" id="UP000238206">
    <property type="component" value="Unassembled WGS sequence"/>
</dbReference>
<gene>
    <name evidence="1" type="ORF">C5615_12665</name>
</gene>
<organism evidence="1 2">
    <name type="scientific">Burkholderia cepacia</name>
    <name type="common">Pseudomonas cepacia</name>
    <dbReference type="NCBI Taxonomy" id="292"/>
    <lineage>
        <taxon>Bacteria</taxon>
        <taxon>Pseudomonadati</taxon>
        <taxon>Pseudomonadota</taxon>
        <taxon>Betaproteobacteria</taxon>
        <taxon>Burkholderiales</taxon>
        <taxon>Burkholderiaceae</taxon>
        <taxon>Burkholderia</taxon>
        <taxon>Burkholderia cepacia complex</taxon>
    </lineage>
</organism>
<dbReference type="EMBL" id="PUIQ01000013">
    <property type="protein sequence ID" value="PQP18691.1"/>
    <property type="molecule type" value="Genomic_DNA"/>
</dbReference>